<dbReference type="GO" id="GO:0003677">
    <property type="term" value="F:DNA binding"/>
    <property type="evidence" value="ECO:0007669"/>
    <property type="project" value="UniProtKB-KW"/>
</dbReference>
<dbReference type="PATRIC" id="fig|710685.3.peg.2440"/>
<dbReference type="AlphaFoldDB" id="G8RVF7"/>
<dbReference type="Pfam" id="PF00440">
    <property type="entry name" value="TetR_N"/>
    <property type="match status" value="1"/>
</dbReference>
<accession>G8RVF7</accession>
<evidence type="ECO:0000313" key="3">
    <source>
        <dbReference type="EMBL" id="AEV73029.1"/>
    </source>
</evidence>
<dbReference type="InterPro" id="IPR009057">
    <property type="entry name" value="Homeodomain-like_sf"/>
</dbReference>
<sequence length="184" mass="20950">MTLARRTGGPLTADDWIQTGFTLLSEGGPGALRIGRLCERLHVTKGSFYWHFTDMCAYRAALAHAWADLYDERRRSLAIPPDATGRQRLEKMIRALIRADHWALERAMRIWALTDDSVLESVRRRDERVLSEVRQAFIDCGFDDDEARLRSSLLFAAGVGLLRDHRAAQDAPMGARVLDLMLRR</sequence>
<keyword evidence="1" id="KW-0238">DNA-binding</keyword>
<evidence type="ECO:0000313" key="4">
    <source>
        <dbReference type="Proteomes" id="UP000005442"/>
    </source>
</evidence>
<dbReference type="RefSeq" id="WP_014210841.1">
    <property type="nucleotide sequence ID" value="NC_016604.1"/>
</dbReference>
<name>G8RVF7_MYCRN</name>
<dbReference type="KEGG" id="mrh:MycrhN_2441"/>
<dbReference type="EMBL" id="CP003169">
    <property type="protein sequence ID" value="AEV73029.1"/>
    <property type="molecule type" value="Genomic_DNA"/>
</dbReference>
<keyword evidence="4" id="KW-1185">Reference proteome</keyword>
<protein>
    <submittedName>
        <fullName evidence="3">Transcriptional regulator</fullName>
    </submittedName>
</protein>
<dbReference type="HOGENOM" id="CLU_095332_0_2_11"/>
<dbReference type="InterPro" id="IPR001647">
    <property type="entry name" value="HTH_TetR"/>
</dbReference>
<feature type="domain" description="HTH tetR-type" evidence="2">
    <location>
        <begin position="19"/>
        <end position="54"/>
    </location>
</feature>
<dbReference type="Proteomes" id="UP000005442">
    <property type="component" value="Chromosome"/>
</dbReference>
<evidence type="ECO:0000256" key="1">
    <source>
        <dbReference type="ARBA" id="ARBA00023125"/>
    </source>
</evidence>
<dbReference type="OrthoDB" id="3218408at2"/>
<proteinExistence type="predicted"/>
<reference evidence="3 4" key="1">
    <citation type="submission" date="2011-12" db="EMBL/GenBank/DDBJ databases">
        <title>Complete sequence of Mycobacterium rhodesiae NBB3.</title>
        <authorList>
            <consortium name="US DOE Joint Genome Institute"/>
            <person name="Lucas S."/>
            <person name="Han J."/>
            <person name="Lapidus A."/>
            <person name="Cheng J.-F."/>
            <person name="Goodwin L."/>
            <person name="Pitluck S."/>
            <person name="Peters L."/>
            <person name="Mikhailova N."/>
            <person name="Gu W."/>
            <person name="Detter J.C."/>
            <person name="Han C."/>
            <person name="Tapia R."/>
            <person name="Land M."/>
            <person name="Hauser L."/>
            <person name="Kyrpides N."/>
            <person name="Ivanova N."/>
            <person name="Pagani I."/>
            <person name="Mattes T."/>
            <person name="Holmes A."/>
            <person name="Rutledge P."/>
            <person name="Paulsen I."/>
            <person name="Coleman N."/>
            <person name="Woyke T."/>
        </authorList>
    </citation>
    <scope>NUCLEOTIDE SEQUENCE [LARGE SCALE GENOMIC DNA]</scope>
    <source>
        <strain evidence="3 4">NBB3</strain>
    </source>
</reference>
<dbReference type="Gene3D" id="1.10.357.10">
    <property type="entry name" value="Tetracycline Repressor, domain 2"/>
    <property type="match status" value="1"/>
</dbReference>
<dbReference type="SUPFAM" id="SSF46689">
    <property type="entry name" value="Homeodomain-like"/>
    <property type="match status" value="1"/>
</dbReference>
<evidence type="ECO:0000259" key="2">
    <source>
        <dbReference type="Pfam" id="PF00440"/>
    </source>
</evidence>
<dbReference type="eggNOG" id="COG1309">
    <property type="taxonomic scope" value="Bacteria"/>
</dbReference>
<gene>
    <name evidence="3" type="ordered locus">MycrhN_2441</name>
</gene>
<organism evidence="3 4">
    <name type="scientific">Mycolicibacterium rhodesiae (strain NBB3)</name>
    <name type="common">Mycobacterium rhodesiae</name>
    <dbReference type="NCBI Taxonomy" id="710685"/>
    <lineage>
        <taxon>Bacteria</taxon>
        <taxon>Bacillati</taxon>
        <taxon>Actinomycetota</taxon>
        <taxon>Actinomycetes</taxon>
        <taxon>Mycobacteriales</taxon>
        <taxon>Mycobacteriaceae</taxon>
        <taxon>Mycolicibacterium</taxon>
    </lineage>
</organism>